<dbReference type="Proteomes" id="UP000298061">
    <property type="component" value="Unassembled WGS sequence"/>
</dbReference>
<dbReference type="AlphaFoldDB" id="A0A4Z0A8C3"/>
<sequence length="519" mass="55284">MRSTSTTVVIALTLAAYAAPAISGPIPMRNSMELATRDQNTELNERQLVELLTRSLDGEDIDGFDFDELEARKIAIPAGLKNGLSKIAKLLPLAGLLSLGGGSDDSDASANATAKREIVNLYQRQLEDLDLDDLDLDDLDTDDLETRKLAIPAGLKNGLSKIAKLLPLAGLLPLGGGSDDSDAAANATAKREFIELYTRQLEDLNLDDLDLDDLDADDLEARKLAIPAGLKNGLSKIAKFLPLAGLLPLEGGSDDSDASANATAKRDLMELYVRQLEDLNLDDLDLDDFDMDDLEARKLSIPPGLKKLGSKLGSLLPLAGLLGSLAGGSVDSSDASTNATVKREIIELYTRQLEDLNLDDLDLDDFDIDDLEARKLSIPPSLKKLVGKLGSLLPFAGLLGSLAGGSDDSSDDSANATSRRELVELYARSFDSGFDLSGLDLDDLDIDDLEARKLAIPQGLKNGLSKIAKLLPLAGLLPIGGGSDDSDSGNATSKRALEFVSRHELLTALLTARDLDELD</sequence>
<evidence type="ECO:0000313" key="3">
    <source>
        <dbReference type="Proteomes" id="UP000298061"/>
    </source>
</evidence>
<evidence type="ECO:0000256" key="1">
    <source>
        <dbReference type="SAM" id="SignalP"/>
    </source>
</evidence>
<feature type="signal peptide" evidence="1">
    <location>
        <begin position="1"/>
        <end position="23"/>
    </location>
</feature>
<dbReference type="EMBL" id="SFCI01000081">
    <property type="protein sequence ID" value="TFY82760.1"/>
    <property type="molecule type" value="Genomic_DNA"/>
</dbReference>
<protein>
    <submittedName>
        <fullName evidence="2">Uncharacterized protein</fullName>
    </submittedName>
</protein>
<comment type="caution">
    <text evidence="2">The sequence shown here is derived from an EMBL/GenBank/DDBJ whole genome shotgun (WGS) entry which is preliminary data.</text>
</comment>
<name>A0A4Z0A8C3_9AGAM</name>
<gene>
    <name evidence="2" type="ORF">EWM64_g1253</name>
</gene>
<organism evidence="2 3">
    <name type="scientific">Hericium alpestre</name>
    <dbReference type="NCBI Taxonomy" id="135208"/>
    <lineage>
        <taxon>Eukaryota</taxon>
        <taxon>Fungi</taxon>
        <taxon>Dikarya</taxon>
        <taxon>Basidiomycota</taxon>
        <taxon>Agaricomycotina</taxon>
        <taxon>Agaricomycetes</taxon>
        <taxon>Russulales</taxon>
        <taxon>Hericiaceae</taxon>
        <taxon>Hericium</taxon>
    </lineage>
</organism>
<keyword evidence="1" id="KW-0732">Signal</keyword>
<proteinExistence type="predicted"/>
<evidence type="ECO:0000313" key="2">
    <source>
        <dbReference type="EMBL" id="TFY82760.1"/>
    </source>
</evidence>
<accession>A0A4Z0A8C3</accession>
<keyword evidence="3" id="KW-1185">Reference proteome</keyword>
<feature type="chain" id="PRO_5021219768" evidence="1">
    <location>
        <begin position="24"/>
        <end position="519"/>
    </location>
</feature>
<reference evidence="2 3" key="1">
    <citation type="submission" date="2019-02" db="EMBL/GenBank/DDBJ databases">
        <title>Genome sequencing of the rare red list fungi Hericium alpestre (H. flagellum).</title>
        <authorList>
            <person name="Buettner E."/>
            <person name="Kellner H."/>
        </authorList>
    </citation>
    <scope>NUCLEOTIDE SEQUENCE [LARGE SCALE GENOMIC DNA]</scope>
    <source>
        <strain evidence="2 3">DSM 108284</strain>
    </source>
</reference>